<evidence type="ECO:0000256" key="1">
    <source>
        <dbReference type="ARBA" id="ARBA00022490"/>
    </source>
</evidence>
<organism evidence="7 8">
    <name type="scientific">Candidatus Borkfalkia faecavium</name>
    <dbReference type="NCBI Taxonomy" id="2838508"/>
    <lineage>
        <taxon>Bacteria</taxon>
        <taxon>Bacillati</taxon>
        <taxon>Bacillota</taxon>
        <taxon>Clostridia</taxon>
        <taxon>Christensenellales</taxon>
        <taxon>Christensenellaceae</taxon>
        <taxon>Candidatus Borkfalkia</taxon>
    </lineage>
</organism>
<comment type="similarity">
    <text evidence="6">Belongs to the methyltransferase superfamily. RNA methyltransferase RsmG family.</text>
</comment>
<name>A0A9D2ATW1_9FIRM</name>
<dbReference type="SUPFAM" id="SSF53335">
    <property type="entry name" value="S-adenosyl-L-methionine-dependent methyltransferases"/>
    <property type="match status" value="1"/>
</dbReference>
<evidence type="ECO:0000256" key="4">
    <source>
        <dbReference type="ARBA" id="ARBA00022679"/>
    </source>
</evidence>
<reference evidence="7" key="2">
    <citation type="submission" date="2021-04" db="EMBL/GenBank/DDBJ databases">
        <authorList>
            <person name="Gilroy R."/>
        </authorList>
    </citation>
    <scope>NUCLEOTIDE SEQUENCE</scope>
    <source>
        <strain evidence="7">2189</strain>
    </source>
</reference>
<dbReference type="InterPro" id="IPR029063">
    <property type="entry name" value="SAM-dependent_MTases_sf"/>
</dbReference>
<reference evidence="7" key="1">
    <citation type="journal article" date="2021" name="PeerJ">
        <title>Extensive microbial diversity within the chicken gut microbiome revealed by metagenomics and culture.</title>
        <authorList>
            <person name="Gilroy R."/>
            <person name="Ravi A."/>
            <person name="Getino M."/>
            <person name="Pursley I."/>
            <person name="Horton D.L."/>
            <person name="Alikhan N.F."/>
            <person name="Baker D."/>
            <person name="Gharbi K."/>
            <person name="Hall N."/>
            <person name="Watson M."/>
            <person name="Adriaenssens E.M."/>
            <person name="Foster-Nyarko E."/>
            <person name="Jarju S."/>
            <person name="Secka A."/>
            <person name="Antonio M."/>
            <person name="Oren A."/>
            <person name="Chaudhuri R.R."/>
            <person name="La Ragione R."/>
            <person name="Hildebrand F."/>
            <person name="Pallen M.J."/>
        </authorList>
    </citation>
    <scope>NUCLEOTIDE SEQUENCE</scope>
    <source>
        <strain evidence="7">2189</strain>
    </source>
</reference>
<keyword evidence="1 6" id="KW-0963">Cytoplasm</keyword>
<dbReference type="HAMAP" id="MF_00074">
    <property type="entry name" value="16SrRNA_methyltr_G"/>
    <property type="match status" value="1"/>
</dbReference>
<protein>
    <recommendedName>
        <fullName evidence="6">Ribosomal RNA small subunit methyltransferase G</fullName>
        <ecNumber evidence="6">2.1.1.-</ecNumber>
    </recommendedName>
    <alternativeName>
        <fullName evidence="6">16S rRNA 7-methylguanosine methyltransferase</fullName>
        <shortName evidence="6">16S rRNA m7G methyltransferase</shortName>
    </alternativeName>
</protein>
<feature type="binding site" evidence="6">
    <location>
        <position position="71"/>
    </location>
    <ligand>
        <name>S-adenosyl-L-methionine</name>
        <dbReference type="ChEBI" id="CHEBI:59789"/>
    </ligand>
</feature>
<keyword evidence="2 6" id="KW-0698">rRNA processing</keyword>
<comment type="caution">
    <text evidence="7">The sequence shown here is derived from an EMBL/GenBank/DDBJ whole genome shotgun (WGS) entry which is preliminary data.</text>
</comment>
<dbReference type="PIRSF" id="PIRSF003078">
    <property type="entry name" value="GidB"/>
    <property type="match status" value="1"/>
</dbReference>
<dbReference type="InterPro" id="IPR003682">
    <property type="entry name" value="rRNA_ssu_MeTfrase_G"/>
</dbReference>
<evidence type="ECO:0000313" key="8">
    <source>
        <dbReference type="Proteomes" id="UP000886847"/>
    </source>
</evidence>
<dbReference type="AlphaFoldDB" id="A0A9D2ATW1"/>
<dbReference type="FunFam" id="3.40.50.150:FF:000041">
    <property type="entry name" value="Ribosomal RNA small subunit methyltransferase G"/>
    <property type="match status" value="1"/>
</dbReference>
<feature type="binding site" evidence="6">
    <location>
        <position position="139"/>
    </location>
    <ligand>
        <name>S-adenosyl-L-methionine</name>
        <dbReference type="ChEBI" id="CHEBI:59789"/>
    </ligand>
</feature>
<feature type="binding site" evidence="6">
    <location>
        <begin position="94"/>
        <end position="96"/>
    </location>
    <ligand>
        <name>S-adenosyl-L-methionine</name>
        <dbReference type="ChEBI" id="CHEBI:59789"/>
    </ligand>
</feature>
<comment type="function">
    <text evidence="6">Specifically methylates the N7 position of a guanine in 16S rRNA.</text>
</comment>
<feature type="binding site" evidence="6">
    <location>
        <position position="76"/>
    </location>
    <ligand>
        <name>S-adenosyl-L-methionine</name>
        <dbReference type="ChEBI" id="CHEBI:59789"/>
    </ligand>
</feature>
<feature type="binding site" evidence="6">
    <location>
        <begin position="121"/>
        <end position="122"/>
    </location>
    <ligand>
        <name>S-adenosyl-L-methionine</name>
        <dbReference type="ChEBI" id="CHEBI:59789"/>
    </ligand>
</feature>
<dbReference type="EC" id="2.1.1.-" evidence="6"/>
<keyword evidence="3 6" id="KW-0489">Methyltransferase</keyword>
<keyword evidence="5 6" id="KW-0949">S-adenosyl-L-methionine</keyword>
<evidence type="ECO:0000313" key="7">
    <source>
        <dbReference type="EMBL" id="HIX49748.1"/>
    </source>
</evidence>
<evidence type="ECO:0000256" key="6">
    <source>
        <dbReference type="HAMAP-Rule" id="MF_00074"/>
    </source>
</evidence>
<evidence type="ECO:0000256" key="5">
    <source>
        <dbReference type="ARBA" id="ARBA00022691"/>
    </source>
</evidence>
<dbReference type="PANTHER" id="PTHR31760">
    <property type="entry name" value="S-ADENOSYL-L-METHIONINE-DEPENDENT METHYLTRANSFERASES SUPERFAMILY PROTEIN"/>
    <property type="match status" value="1"/>
</dbReference>
<dbReference type="PANTHER" id="PTHR31760:SF0">
    <property type="entry name" value="S-ADENOSYL-L-METHIONINE-DEPENDENT METHYLTRANSFERASES SUPERFAMILY PROTEIN"/>
    <property type="match status" value="1"/>
</dbReference>
<sequence>MQTDMEGLWRTVTAGETGEKFAAFYAMLTKANAQFNLTRITGEEECRVKHFLDSLAGIDYFPPNADCCEVGSGAGFPSVPLLIARGDLTFTLIESSQKKCRFLETVIKELGLRASVVCARAEEAAKGPLRERFDICCARAVARLNTLAEYCLPFIKKGGAFIAYKGNAAEEMEEAKGALRILGGAVEEARTFDLPQEAGRRTILVCRKISHTPPQYPRGHGKERTSPL</sequence>
<evidence type="ECO:0000256" key="2">
    <source>
        <dbReference type="ARBA" id="ARBA00022552"/>
    </source>
</evidence>
<gene>
    <name evidence="6 7" type="primary">rsmG</name>
    <name evidence="7" type="ORF">H9851_00490</name>
</gene>
<keyword evidence="4 6" id="KW-0808">Transferase</keyword>
<dbReference type="Gene3D" id="3.40.50.150">
    <property type="entry name" value="Vaccinia Virus protein VP39"/>
    <property type="match status" value="1"/>
</dbReference>
<dbReference type="NCBIfam" id="TIGR00138">
    <property type="entry name" value="rsmG_gidB"/>
    <property type="match status" value="1"/>
</dbReference>
<comment type="subcellular location">
    <subcellularLocation>
        <location evidence="6">Cytoplasm</location>
    </subcellularLocation>
</comment>
<dbReference type="GO" id="GO:0070043">
    <property type="term" value="F:rRNA (guanine-N7-)-methyltransferase activity"/>
    <property type="evidence" value="ECO:0007669"/>
    <property type="project" value="UniProtKB-UniRule"/>
</dbReference>
<accession>A0A9D2ATW1</accession>
<dbReference type="EMBL" id="DXEW01000003">
    <property type="protein sequence ID" value="HIX49748.1"/>
    <property type="molecule type" value="Genomic_DNA"/>
</dbReference>
<dbReference type="Proteomes" id="UP000886847">
    <property type="component" value="Unassembled WGS sequence"/>
</dbReference>
<evidence type="ECO:0000256" key="3">
    <source>
        <dbReference type="ARBA" id="ARBA00022603"/>
    </source>
</evidence>
<dbReference type="GO" id="GO:0005829">
    <property type="term" value="C:cytosol"/>
    <property type="evidence" value="ECO:0007669"/>
    <property type="project" value="TreeGrafter"/>
</dbReference>
<proteinExistence type="inferred from homology"/>
<dbReference type="Pfam" id="PF02527">
    <property type="entry name" value="GidB"/>
    <property type="match status" value="1"/>
</dbReference>